<dbReference type="Proteomes" id="UP001066276">
    <property type="component" value="Chromosome 4_1"/>
</dbReference>
<sequence>MLAYRHSSATDMTQEQRRNFMKRAECYHHILELEAGYRKVARRFRHDKASGMVYLCMWWTDKAGTKGHRTKLLRDAGGHS</sequence>
<accession>A0AAV7TAV1</accession>
<dbReference type="EMBL" id="JANPWB010000007">
    <property type="protein sequence ID" value="KAJ1173340.1"/>
    <property type="molecule type" value="Genomic_DNA"/>
</dbReference>
<evidence type="ECO:0000313" key="2">
    <source>
        <dbReference type="Proteomes" id="UP001066276"/>
    </source>
</evidence>
<evidence type="ECO:0008006" key="3">
    <source>
        <dbReference type="Google" id="ProtNLM"/>
    </source>
</evidence>
<gene>
    <name evidence="1" type="ORF">NDU88_005176</name>
</gene>
<comment type="caution">
    <text evidence="1">The sequence shown here is derived from an EMBL/GenBank/DDBJ whole genome shotgun (WGS) entry which is preliminary data.</text>
</comment>
<dbReference type="AlphaFoldDB" id="A0AAV7TAV1"/>
<organism evidence="1 2">
    <name type="scientific">Pleurodeles waltl</name>
    <name type="common">Iberian ribbed newt</name>
    <dbReference type="NCBI Taxonomy" id="8319"/>
    <lineage>
        <taxon>Eukaryota</taxon>
        <taxon>Metazoa</taxon>
        <taxon>Chordata</taxon>
        <taxon>Craniata</taxon>
        <taxon>Vertebrata</taxon>
        <taxon>Euteleostomi</taxon>
        <taxon>Amphibia</taxon>
        <taxon>Batrachia</taxon>
        <taxon>Caudata</taxon>
        <taxon>Salamandroidea</taxon>
        <taxon>Salamandridae</taxon>
        <taxon>Pleurodelinae</taxon>
        <taxon>Pleurodeles</taxon>
    </lineage>
</organism>
<proteinExistence type="predicted"/>
<keyword evidence="2" id="KW-1185">Reference proteome</keyword>
<name>A0AAV7TAV1_PLEWA</name>
<reference evidence="1" key="1">
    <citation type="journal article" date="2022" name="bioRxiv">
        <title>Sequencing and chromosome-scale assembly of the giantPleurodeles waltlgenome.</title>
        <authorList>
            <person name="Brown T."/>
            <person name="Elewa A."/>
            <person name="Iarovenko S."/>
            <person name="Subramanian E."/>
            <person name="Araus A.J."/>
            <person name="Petzold A."/>
            <person name="Susuki M."/>
            <person name="Suzuki K.-i.T."/>
            <person name="Hayashi T."/>
            <person name="Toyoda A."/>
            <person name="Oliveira C."/>
            <person name="Osipova E."/>
            <person name="Leigh N.D."/>
            <person name="Simon A."/>
            <person name="Yun M.H."/>
        </authorList>
    </citation>
    <scope>NUCLEOTIDE SEQUENCE</scope>
    <source>
        <strain evidence="1">20211129_DDA</strain>
        <tissue evidence="1">Liver</tissue>
    </source>
</reference>
<protein>
    <recommendedName>
        <fullName evidence="3">Transposase</fullName>
    </recommendedName>
</protein>
<evidence type="ECO:0000313" key="1">
    <source>
        <dbReference type="EMBL" id="KAJ1173340.1"/>
    </source>
</evidence>